<evidence type="ECO:0000256" key="4">
    <source>
        <dbReference type="ARBA" id="ARBA00022777"/>
    </source>
</evidence>
<dbReference type="CDD" id="cd01167">
    <property type="entry name" value="bac_FRK"/>
    <property type="match status" value="1"/>
</dbReference>
<dbReference type="InterPro" id="IPR050306">
    <property type="entry name" value="PfkB_Carbo_kinase"/>
</dbReference>
<keyword evidence="2 7" id="KW-0808">Transferase</keyword>
<evidence type="ECO:0000256" key="2">
    <source>
        <dbReference type="ARBA" id="ARBA00022679"/>
    </source>
</evidence>
<evidence type="ECO:0000256" key="1">
    <source>
        <dbReference type="ARBA" id="ARBA00010688"/>
    </source>
</evidence>
<proteinExistence type="inferred from homology"/>
<feature type="domain" description="Carbohydrate kinase PfkB" evidence="6">
    <location>
        <begin position="17"/>
        <end position="280"/>
    </location>
</feature>
<dbReference type="SUPFAM" id="SSF53613">
    <property type="entry name" value="Ribokinase-like"/>
    <property type="match status" value="1"/>
</dbReference>
<dbReference type="Gene3D" id="3.40.1190.20">
    <property type="match status" value="1"/>
</dbReference>
<dbReference type="Proteomes" id="UP000193077">
    <property type="component" value="Unassembled WGS sequence"/>
</dbReference>
<dbReference type="GO" id="GO:0008673">
    <property type="term" value="F:2-dehydro-3-deoxygluconokinase activity"/>
    <property type="evidence" value="ECO:0007669"/>
    <property type="project" value="UniProtKB-EC"/>
</dbReference>
<dbReference type="EC" id="2.7.1.45" evidence="7"/>
<dbReference type="PROSITE" id="PS00584">
    <property type="entry name" value="PFKB_KINASES_2"/>
    <property type="match status" value="1"/>
</dbReference>
<dbReference type="EMBL" id="FWFO01000001">
    <property type="protein sequence ID" value="SLN30757.1"/>
    <property type="molecule type" value="Genomic_DNA"/>
</dbReference>
<keyword evidence="5" id="KW-0067">ATP-binding</keyword>
<evidence type="ECO:0000259" key="6">
    <source>
        <dbReference type="Pfam" id="PF00294"/>
    </source>
</evidence>
<evidence type="ECO:0000256" key="3">
    <source>
        <dbReference type="ARBA" id="ARBA00022741"/>
    </source>
</evidence>
<evidence type="ECO:0000313" key="7">
    <source>
        <dbReference type="EMBL" id="SLN30757.1"/>
    </source>
</evidence>
<evidence type="ECO:0000313" key="8">
    <source>
        <dbReference type="Proteomes" id="UP000193077"/>
    </source>
</evidence>
<dbReference type="PANTHER" id="PTHR43085">
    <property type="entry name" value="HEXOKINASE FAMILY MEMBER"/>
    <property type="match status" value="1"/>
</dbReference>
<dbReference type="GO" id="GO:0005524">
    <property type="term" value="F:ATP binding"/>
    <property type="evidence" value="ECO:0007669"/>
    <property type="project" value="UniProtKB-KW"/>
</dbReference>
<keyword evidence="3" id="KW-0547">Nucleotide-binding</keyword>
<dbReference type="Pfam" id="PF00294">
    <property type="entry name" value="PfkB"/>
    <property type="match status" value="1"/>
</dbReference>
<dbReference type="InterPro" id="IPR029056">
    <property type="entry name" value="Ribokinase-like"/>
</dbReference>
<gene>
    <name evidence="7" type="primary">kdgK_1</name>
    <name evidence="7" type="ORF">TRL7639_01276</name>
</gene>
<name>A0A1Y5S216_9RHOB</name>
<keyword evidence="4 7" id="KW-0418">Kinase</keyword>
<dbReference type="InterPro" id="IPR002173">
    <property type="entry name" value="Carboh/pur_kinase_PfkB_CS"/>
</dbReference>
<keyword evidence="8" id="KW-1185">Reference proteome</keyword>
<protein>
    <submittedName>
        <fullName evidence="7">2-dehydro-3-deoxygluconokinase</fullName>
        <ecNumber evidence="7">2.7.1.45</ecNumber>
    </submittedName>
</protein>
<dbReference type="PANTHER" id="PTHR43085:SF1">
    <property type="entry name" value="PSEUDOURIDINE KINASE-RELATED"/>
    <property type="match status" value="1"/>
</dbReference>
<sequence length="284" mass="30019">MDLVPLADGSGGLLPVAGGAAVNSAVALSRLDVPVGFFGALSTDAMGVRLAAHLQTEGVDISLVHRSPHPSTLAIAQVLPDGTHFDLYDESSAGRALRPDHLPKLPPSIKVLVFGGISLVHAPAADAFEQLMMQAAPGLVWLDLNIRPSVIQDTKAHQERLRRMIPHASVLKVSDEDLEWFGPLPDLRPDQLLLHTRGADGIIASLGTWQYSHPAPTVTVCDTVGAGDTFNAGVLASLVRANMLAPLAEIDRPTLTQAIANGVRAASFSVQHHGAQAPTWKDIE</sequence>
<dbReference type="AlphaFoldDB" id="A0A1Y5S216"/>
<evidence type="ECO:0000256" key="5">
    <source>
        <dbReference type="ARBA" id="ARBA00022840"/>
    </source>
</evidence>
<comment type="similarity">
    <text evidence="1">Belongs to the carbohydrate kinase PfkB family.</text>
</comment>
<organism evidence="7 8">
    <name type="scientific">Falsiruegeria litorea R37</name>
    <dbReference type="NCBI Taxonomy" id="1200284"/>
    <lineage>
        <taxon>Bacteria</taxon>
        <taxon>Pseudomonadati</taxon>
        <taxon>Pseudomonadota</taxon>
        <taxon>Alphaproteobacteria</taxon>
        <taxon>Rhodobacterales</taxon>
        <taxon>Roseobacteraceae</taxon>
        <taxon>Falsiruegeria</taxon>
    </lineage>
</organism>
<dbReference type="InterPro" id="IPR011611">
    <property type="entry name" value="PfkB_dom"/>
</dbReference>
<reference evidence="7 8" key="1">
    <citation type="submission" date="2017-03" db="EMBL/GenBank/DDBJ databases">
        <authorList>
            <person name="Afonso C.L."/>
            <person name="Miller P.J."/>
            <person name="Scott M.A."/>
            <person name="Spackman E."/>
            <person name="Goraichik I."/>
            <person name="Dimitrov K.M."/>
            <person name="Suarez D.L."/>
            <person name="Swayne D.E."/>
        </authorList>
    </citation>
    <scope>NUCLEOTIDE SEQUENCE [LARGE SCALE GENOMIC DNA]</scope>
    <source>
        <strain evidence="7 8">CECT 7639</strain>
    </source>
</reference>
<accession>A0A1Y5S216</accession>